<accession>B5HTB9</accession>
<proteinExistence type="predicted"/>
<evidence type="ECO:0000313" key="2">
    <source>
        <dbReference type="EMBL" id="EDY56074.1"/>
    </source>
</evidence>
<feature type="domain" description="AB hydrolase-1" evidence="1">
    <location>
        <begin position="32"/>
        <end position="270"/>
    </location>
</feature>
<reference evidence="2" key="1">
    <citation type="submission" date="2009-10" db="EMBL/GenBank/DDBJ databases">
        <title>The genome sequence of Streptomyces sviceus strain ATCC 29083.</title>
        <authorList>
            <consortium name="The Broad Institute Genome Sequencing Platform"/>
            <consortium name="Broad Institute Microbial Sequencing Center"/>
            <person name="Fischbach M."/>
            <person name="Godfrey P."/>
            <person name="Ward D."/>
            <person name="Young S."/>
            <person name="Zeng Q."/>
            <person name="Koehrsen M."/>
            <person name="Alvarado L."/>
            <person name="Berlin A.M."/>
            <person name="Bochicchio J."/>
            <person name="Borenstein D."/>
            <person name="Chapman S.B."/>
            <person name="Chen Z."/>
            <person name="Engels R."/>
            <person name="Freedman E."/>
            <person name="Gellesch M."/>
            <person name="Goldberg J."/>
            <person name="Griggs A."/>
            <person name="Gujja S."/>
            <person name="Heilman E.R."/>
            <person name="Heiman D.I."/>
            <person name="Hepburn T.A."/>
            <person name="Howarth C."/>
            <person name="Jen D."/>
            <person name="Larson L."/>
            <person name="Lewis B."/>
            <person name="Mehta T."/>
            <person name="Park D."/>
            <person name="Pearson M."/>
            <person name="Richards J."/>
            <person name="Roberts A."/>
            <person name="Saif S."/>
            <person name="Shea T.D."/>
            <person name="Shenoy N."/>
            <person name="Sisk P."/>
            <person name="Stolte C."/>
            <person name="Sykes S.N."/>
            <person name="Thomson T."/>
            <person name="Walk T."/>
            <person name="White J."/>
            <person name="Yandava C."/>
            <person name="Straight P."/>
            <person name="Clardy J."/>
            <person name="Hung D."/>
            <person name="Kolter R."/>
            <person name="Mekalanos J."/>
            <person name="Walker S."/>
            <person name="Walsh C.T."/>
            <person name="Wieland-Brown L.C."/>
            <person name="Haas B."/>
            <person name="Nusbaum C."/>
            <person name="Birren B."/>
        </authorList>
    </citation>
    <scope>NUCLEOTIDE SEQUENCE [LARGE SCALE GENOMIC DNA]</scope>
    <source>
        <strain evidence="2">ATCC 29083</strain>
    </source>
</reference>
<dbReference type="RefSeq" id="WP_007385359.1">
    <property type="nucleotide sequence ID" value="NZ_CM000951.1"/>
</dbReference>
<dbReference type="InterPro" id="IPR050266">
    <property type="entry name" value="AB_hydrolase_sf"/>
</dbReference>
<dbReference type="eggNOG" id="COG2267">
    <property type="taxonomic scope" value="Bacteria"/>
</dbReference>
<dbReference type="EMBL" id="CM000951">
    <property type="protein sequence ID" value="EDY56074.1"/>
    <property type="molecule type" value="Genomic_DNA"/>
</dbReference>
<evidence type="ECO:0000259" key="1">
    <source>
        <dbReference type="Pfam" id="PF00561"/>
    </source>
</evidence>
<dbReference type="Pfam" id="PF00561">
    <property type="entry name" value="Abhydrolase_1"/>
    <property type="match status" value="1"/>
</dbReference>
<dbReference type="AlphaFoldDB" id="B5HTB9"/>
<keyword evidence="2" id="KW-0378">Hydrolase</keyword>
<dbReference type="InterPro" id="IPR000073">
    <property type="entry name" value="AB_hydrolase_1"/>
</dbReference>
<dbReference type="PANTHER" id="PTHR43798:SF33">
    <property type="entry name" value="HYDROLASE, PUTATIVE (AFU_ORTHOLOGUE AFUA_2G14860)-RELATED"/>
    <property type="match status" value="1"/>
</dbReference>
<sequence>MTPAPEETHAGRLVDVAGGQVRVYERGRPDGPALVFLHGFLTSAFTWRNIHPAFTGHYRVILVDLPGSGDTPAPGDGRWDAAHWVRLVEELLDELGIGSAVFVGSQMGGSLAAWFAARRPERVDRLVLMAAGALGESEANLTLYRLLAHRWLGAWIARLFPKGMFERRWLAAHGPGYHPEPGVVDRYFRQLRRQGAQMARVGLQLRLSYGERFDALAEPISGLAVPTLLLFGAEDRLVPVSTGRRFESLLSDATLVVLPDCGDFPQEEKPKEITEAISGFLAKADG</sequence>
<dbReference type="Gene3D" id="3.40.50.1820">
    <property type="entry name" value="alpha/beta hydrolase"/>
    <property type="match status" value="1"/>
</dbReference>
<dbReference type="InterPro" id="IPR029058">
    <property type="entry name" value="AB_hydrolase_fold"/>
</dbReference>
<dbReference type="GO" id="GO:0016020">
    <property type="term" value="C:membrane"/>
    <property type="evidence" value="ECO:0007669"/>
    <property type="project" value="TreeGrafter"/>
</dbReference>
<dbReference type="InterPro" id="IPR000639">
    <property type="entry name" value="Epox_hydrolase-like"/>
</dbReference>
<protein>
    <submittedName>
        <fullName evidence="2">2-hydroxy-6-oxo-6-phenylhexa-2,4-dienoate hydrolase</fullName>
    </submittedName>
</protein>
<name>B5HTB9_STRX2</name>
<organism evidence="2 3">
    <name type="scientific">Streptomyces sviceus (strain ATCC 29083 / DSM 924 / JCM 4929 / NBRC 13980 / NCIMB 11184 / NRRL 5439 / UC 5370)</name>
    <dbReference type="NCBI Taxonomy" id="463191"/>
    <lineage>
        <taxon>Bacteria</taxon>
        <taxon>Bacillati</taxon>
        <taxon>Actinomycetota</taxon>
        <taxon>Actinomycetes</taxon>
        <taxon>Kitasatosporales</taxon>
        <taxon>Streptomycetaceae</taxon>
        <taxon>Streptomyces</taxon>
    </lineage>
</organism>
<dbReference type="SUPFAM" id="SSF53474">
    <property type="entry name" value="alpha/beta-Hydrolases"/>
    <property type="match status" value="1"/>
</dbReference>
<dbReference type="PRINTS" id="PR00412">
    <property type="entry name" value="EPOXHYDRLASE"/>
</dbReference>
<evidence type="ECO:0000313" key="3">
    <source>
        <dbReference type="Proteomes" id="UP000002785"/>
    </source>
</evidence>
<dbReference type="PRINTS" id="PR00111">
    <property type="entry name" value="ABHYDROLASE"/>
</dbReference>
<dbReference type="HOGENOM" id="CLU_020336_13_9_11"/>
<dbReference type="PANTHER" id="PTHR43798">
    <property type="entry name" value="MONOACYLGLYCEROL LIPASE"/>
    <property type="match status" value="1"/>
</dbReference>
<gene>
    <name evidence="2" type="ORF">SSEG_09066</name>
</gene>
<dbReference type="GO" id="GO:0016787">
    <property type="term" value="F:hydrolase activity"/>
    <property type="evidence" value="ECO:0007669"/>
    <property type="project" value="UniProtKB-KW"/>
</dbReference>
<keyword evidence="3" id="KW-1185">Reference proteome</keyword>
<dbReference type="Proteomes" id="UP000002785">
    <property type="component" value="Chromosome"/>
</dbReference>
<dbReference type="OrthoDB" id="9801162at2"/>